<gene>
    <name evidence="3" type="ORF">R1flu_020414</name>
</gene>
<name>A0ABD1ZN41_9MARC</name>
<feature type="region of interest" description="Disordered" evidence="1">
    <location>
        <begin position="192"/>
        <end position="220"/>
    </location>
</feature>
<proteinExistence type="predicted"/>
<feature type="compositionally biased region" description="Polar residues" evidence="1">
    <location>
        <begin position="205"/>
        <end position="215"/>
    </location>
</feature>
<sequence length="490" mass="55681">MKVKRLRWPIDYISQYEKMGVSCRCRCRYTKICRLWQEKKYMQLFSLVLLVLLFADAEGAAGDSASTIRSFAEQKSPLVDIRKKPVLNFTLSDGDEVGCIPIETQLSSGNSTIPIQLRPSSRVKRGNSTACRRGALRAEQTFKVEVGSCPNGTIPVRRTRDIFNLTSIFFQTRNVKDNNDLLKQSTLRNQFHRRKKNGPPGFFQPSESNSSTDDQGSPHEHAFVNVNKTEGPFRGMEVILNIWEPYVEDPEEFSLAQFWLISGSYSGNLSTNTKNYSTILNTIEAGWQVFEGLYGDNRSRLFLFWTADAYNDTGCYNLYCSGFVQTSDKVVVGGSFTPVSKVNSSQYEIELLVFRDEQSGNWWLMLNDEPVGYWPSHIFTGKLRDSAEYMEFGGEIINSKAGEKRRHTRTNMGSGYYPEAGDRVAAYQRNLQIVNENNQLRDAPISLGRAEQPACYNARISTDVPEWESHFFYGGNGHSKRCRHNITTAQ</sequence>
<keyword evidence="4" id="KW-1185">Reference proteome</keyword>
<protein>
    <recommendedName>
        <fullName evidence="2">Neprosin PEP catalytic domain-containing protein</fullName>
    </recommendedName>
</protein>
<dbReference type="PANTHER" id="PTHR31589">
    <property type="entry name" value="PROTEIN, PUTATIVE (DUF239)-RELATED-RELATED"/>
    <property type="match status" value="1"/>
</dbReference>
<dbReference type="Proteomes" id="UP001605036">
    <property type="component" value="Unassembled WGS sequence"/>
</dbReference>
<evidence type="ECO:0000259" key="2">
    <source>
        <dbReference type="PROSITE" id="PS52045"/>
    </source>
</evidence>
<dbReference type="InterPro" id="IPR004314">
    <property type="entry name" value="Neprosin"/>
</dbReference>
<dbReference type="Pfam" id="PF03080">
    <property type="entry name" value="Neprosin"/>
    <property type="match status" value="1"/>
</dbReference>
<dbReference type="AlphaFoldDB" id="A0ABD1ZN41"/>
<dbReference type="PANTHER" id="PTHR31589:SF110">
    <property type="entry name" value="PROTEIN, PUTATIVE (DUF239)-RELATED"/>
    <property type="match status" value="1"/>
</dbReference>
<evidence type="ECO:0000313" key="3">
    <source>
        <dbReference type="EMBL" id="KAL2652286.1"/>
    </source>
</evidence>
<dbReference type="Gene3D" id="3.90.1320.10">
    <property type="entry name" value="Outer-capsid protein sigma 3, large lobe"/>
    <property type="match status" value="1"/>
</dbReference>
<dbReference type="EMBL" id="JBHFFA010000001">
    <property type="protein sequence ID" value="KAL2652286.1"/>
    <property type="molecule type" value="Genomic_DNA"/>
</dbReference>
<evidence type="ECO:0000256" key="1">
    <source>
        <dbReference type="SAM" id="MobiDB-lite"/>
    </source>
</evidence>
<dbReference type="PROSITE" id="PS52045">
    <property type="entry name" value="NEPROSIN_PEP_CD"/>
    <property type="match status" value="1"/>
</dbReference>
<reference evidence="3 4" key="1">
    <citation type="submission" date="2024-09" db="EMBL/GenBank/DDBJ databases">
        <title>Chromosome-scale assembly of Riccia fluitans.</title>
        <authorList>
            <person name="Paukszto L."/>
            <person name="Sawicki J."/>
            <person name="Karawczyk K."/>
            <person name="Piernik-Szablinska J."/>
            <person name="Szczecinska M."/>
            <person name="Mazdziarz M."/>
        </authorList>
    </citation>
    <scope>NUCLEOTIDE SEQUENCE [LARGE SCALE GENOMIC DNA]</scope>
    <source>
        <strain evidence="3">Rf_01</strain>
        <tissue evidence="3">Aerial parts of the thallus</tissue>
    </source>
</reference>
<organism evidence="3 4">
    <name type="scientific">Riccia fluitans</name>
    <dbReference type="NCBI Taxonomy" id="41844"/>
    <lineage>
        <taxon>Eukaryota</taxon>
        <taxon>Viridiplantae</taxon>
        <taxon>Streptophyta</taxon>
        <taxon>Embryophyta</taxon>
        <taxon>Marchantiophyta</taxon>
        <taxon>Marchantiopsida</taxon>
        <taxon>Marchantiidae</taxon>
        <taxon>Marchantiales</taxon>
        <taxon>Ricciaceae</taxon>
        <taxon>Riccia</taxon>
    </lineage>
</organism>
<comment type="caution">
    <text evidence="3">The sequence shown here is derived from an EMBL/GenBank/DDBJ whole genome shotgun (WGS) entry which is preliminary data.</text>
</comment>
<dbReference type="InterPro" id="IPR053168">
    <property type="entry name" value="Glutamic_endopeptidase"/>
</dbReference>
<feature type="domain" description="Neprosin PEP catalytic" evidence="2">
    <location>
        <begin position="214"/>
        <end position="483"/>
    </location>
</feature>
<evidence type="ECO:0000313" key="4">
    <source>
        <dbReference type="Proteomes" id="UP001605036"/>
    </source>
</evidence>
<accession>A0ABD1ZN41</accession>